<dbReference type="PANTHER" id="PTHR30146">
    <property type="entry name" value="LACI-RELATED TRANSCRIPTIONAL REPRESSOR"/>
    <property type="match status" value="1"/>
</dbReference>
<evidence type="ECO:0000256" key="2">
    <source>
        <dbReference type="ARBA" id="ARBA00023125"/>
    </source>
</evidence>
<name>A0A553V519_9DEIO</name>
<dbReference type="AlphaFoldDB" id="A0A553V519"/>
<dbReference type="Proteomes" id="UP000316092">
    <property type="component" value="Unassembled WGS sequence"/>
</dbReference>
<dbReference type="PANTHER" id="PTHR30146:SF109">
    <property type="entry name" value="HTH-TYPE TRANSCRIPTIONAL REGULATOR GALS"/>
    <property type="match status" value="1"/>
</dbReference>
<dbReference type="InterPro" id="IPR028082">
    <property type="entry name" value="Peripla_BP_I"/>
</dbReference>
<dbReference type="InterPro" id="IPR000843">
    <property type="entry name" value="HTH_LacI"/>
</dbReference>
<evidence type="ECO:0000256" key="4">
    <source>
        <dbReference type="SAM" id="MobiDB-lite"/>
    </source>
</evidence>
<dbReference type="EMBL" id="VKDB01000002">
    <property type="protein sequence ID" value="TSA87556.1"/>
    <property type="molecule type" value="Genomic_DNA"/>
</dbReference>
<feature type="region of interest" description="Disordered" evidence="4">
    <location>
        <begin position="1"/>
        <end position="25"/>
    </location>
</feature>
<organism evidence="6 7">
    <name type="scientific">Deinococcus detaillensis</name>
    <dbReference type="NCBI Taxonomy" id="2592048"/>
    <lineage>
        <taxon>Bacteria</taxon>
        <taxon>Thermotogati</taxon>
        <taxon>Deinococcota</taxon>
        <taxon>Deinococci</taxon>
        <taxon>Deinococcales</taxon>
        <taxon>Deinococcaceae</taxon>
        <taxon>Deinococcus</taxon>
    </lineage>
</organism>
<evidence type="ECO:0000313" key="6">
    <source>
        <dbReference type="EMBL" id="TSA87556.1"/>
    </source>
</evidence>
<dbReference type="SUPFAM" id="SSF47413">
    <property type="entry name" value="lambda repressor-like DNA-binding domains"/>
    <property type="match status" value="1"/>
</dbReference>
<accession>A0A553V519</accession>
<dbReference type="SUPFAM" id="SSF53822">
    <property type="entry name" value="Periplasmic binding protein-like I"/>
    <property type="match status" value="1"/>
</dbReference>
<protein>
    <submittedName>
        <fullName evidence="6">LacI family transcriptional regulator</fullName>
    </submittedName>
</protein>
<reference evidence="6 7" key="1">
    <citation type="submission" date="2019-07" db="EMBL/GenBank/DDBJ databases">
        <title>Deinococcus detaillus sp. nov., isolated from humus soil in Antarctica.</title>
        <authorList>
            <person name="Zhang K."/>
        </authorList>
    </citation>
    <scope>NUCLEOTIDE SEQUENCE [LARGE SCALE GENOMIC DNA]</scope>
    <source>
        <strain evidence="6 7">H1</strain>
    </source>
</reference>
<evidence type="ECO:0000313" key="7">
    <source>
        <dbReference type="Proteomes" id="UP000316092"/>
    </source>
</evidence>
<dbReference type="OrthoDB" id="9785825at2"/>
<dbReference type="Gene3D" id="1.10.260.40">
    <property type="entry name" value="lambda repressor-like DNA-binding domains"/>
    <property type="match status" value="1"/>
</dbReference>
<dbReference type="Gene3D" id="3.40.50.2300">
    <property type="match status" value="2"/>
</dbReference>
<dbReference type="Pfam" id="PF13377">
    <property type="entry name" value="Peripla_BP_3"/>
    <property type="match status" value="1"/>
</dbReference>
<dbReference type="Pfam" id="PF00356">
    <property type="entry name" value="LacI"/>
    <property type="match status" value="1"/>
</dbReference>
<comment type="caution">
    <text evidence="6">The sequence shown here is derived from an EMBL/GenBank/DDBJ whole genome shotgun (WGS) entry which is preliminary data.</text>
</comment>
<sequence length="372" mass="39043">MPKTEPSPRPATQKAALSSKKVQSEKVRGAGIREVAKQAGVSIATVSRALSNEGVVSPQTRQRVVEWAAALDYKPSPLGRNLVRGRSDLVGLIVPNVAFPLYGEIIRAIGDVLGRHGMSILLASSHDDEAAERGAAQHLLRHALDGGIVINSRLGALLPLQRHSGWIHVAPEVSGLPHRVELDNEAGGALAAHELLASQRRRLAYVGAEGRESAERERGFARVVAGAGLTYRRFGGDYSEVSGLRAGEALLGGAVGGGSGWTSSAGSTPAGTFPGDTFPDGIFAAGDLMAAGVLRSLHRRGLRVPQQVAVIGFDDAVIASLLYPRLTSIRQPAYPMGVAAANLALRLLEGQSGGPLTFMPELVRRESTGPPE</sequence>
<dbReference type="SMART" id="SM00354">
    <property type="entry name" value="HTH_LACI"/>
    <property type="match status" value="1"/>
</dbReference>
<dbReference type="InterPro" id="IPR046335">
    <property type="entry name" value="LacI/GalR-like_sensor"/>
</dbReference>
<dbReference type="PROSITE" id="PS50932">
    <property type="entry name" value="HTH_LACI_2"/>
    <property type="match status" value="1"/>
</dbReference>
<dbReference type="GO" id="GO:0000976">
    <property type="term" value="F:transcription cis-regulatory region binding"/>
    <property type="evidence" value="ECO:0007669"/>
    <property type="project" value="TreeGrafter"/>
</dbReference>
<evidence type="ECO:0000259" key="5">
    <source>
        <dbReference type="PROSITE" id="PS50932"/>
    </source>
</evidence>
<keyword evidence="3" id="KW-0804">Transcription</keyword>
<dbReference type="InterPro" id="IPR010982">
    <property type="entry name" value="Lambda_DNA-bd_dom_sf"/>
</dbReference>
<feature type="domain" description="HTH lacI-type" evidence="5">
    <location>
        <begin position="30"/>
        <end position="84"/>
    </location>
</feature>
<evidence type="ECO:0000256" key="1">
    <source>
        <dbReference type="ARBA" id="ARBA00023015"/>
    </source>
</evidence>
<evidence type="ECO:0000256" key="3">
    <source>
        <dbReference type="ARBA" id="ARBA00023163"/>
    </source>
</evidence>
<dbReference type="CDD" id="cd01392">
    <property type="entry name" value="HTH_LacI"/>
    <property type="match status" value="1"/>
</dbReference>
<keyword evidence="7" id="KW-1185">Reference proteome</keyword>
<gene>
    <name evidence="6" type="ORF">FNU79_03500</name>
</gene>
<dbReference type="RefSeq" id="WP_143719512.1">
    <property type="nucleotide sequence ID" value="NZ_VKDB01000002.1"/>
</dbReference>
<keyword evidence="2" id="KW-0238">DNA-binding</keyword>
<dbReference type="PROSITE" id="PS00356">
    <property type="entry name" value="HTH_LACI_1"/>
    <property type="match status" value="1"/>
</dbReference>
<dbReference type="GO" id="GO:0003700">
    <property type="term" value="F:DNA-binding transcription factor activity"/>
    <property type="evidence" value="ECO:0007669"/>
    <property type="project" value="TreeGrafter"/>
</dbReference>
<keyword evidence="1" id="KW-0805">Transcription regulation</keyword>
<proteinExistence type="predicted"/>
<dbReference type="CDD" id="cd06267">
    <property type="entry name" value="PBP1_LacI_sugar_binding-like"/>
    <property type="match status" value="1"/>
</dbReference>